<dbReference type="Pfam" id="PF00069">
    <property type="entry name" value="Pkinase"/>
    <property type="match status" value="1"/>
</dbReference>
<dbReference type="PROSITE" id="PS00108">
    <property type="entry name" value="PROTEIN_KINASE_ST"/>
    <property type="match status" value="1"/>
</dbReference>
<evidence type="ECO:0000256" key="22">
    <source>
        <dbReference type="SAM" id="SignalP"/>
    </source>
</evidence>
<evidence type="ECO:0000256" key="5">
    <source>
        <dbReference type="ARBA" id="ARBA00022527"/>
    </source>
</evidence>
<accession>A0AAN7FDE5</accession>
<evidence type="ECO:0000256" key="17">
    <source>
        <dbReference type="ARBA" id="ARBA00023170"/>
    </source>
</evidence>
<evidence type="ECO:0000256" key="21">
    <source>
        <dbReference type="SAM" id="Phobius"/>
    </source>
</evidence>
<evidence type="ECO:0000256" key="8">
    <source>
        <dbReference type="ARBA" id="ARBA00022692"/>
    </source>
</evidence>
<dbReference type="Pfam" id="PF08276">
    <property type="entry name" value="PAN_2"/>
    <property type="match status" value="1"/>
</dbReference>
<keyword evidence="10" id="KW-0430">Lectin</keyword>
<dbReference type="Proteomes" id="UP001324115">
    <property type="component" value="Unassembled WGS sequence"/>
</dbReference>
<dbReference type="InterPro" id="IPR017441">
    <property type="entry name" value="Protein_kinase_ATP_BS"/>
</dbReference>
<keyword evidence="13 19" id="KW-0067">ATP-binding</keyword>
<dbReference type="AlphaFoldDB" id="A0AAN7FDE5"/>
<feature type="signal peptide" evidence="22">
    <location>
        <begin position="1"/>
        <end position="15"/>
    </location>
</feature>
<feature type="chain" id="PRO_5042810186" description="Receptor-like serine/threonine-protein kinase" evidence="22">
    <location>
        <begin position="16"/>
        <end position="789"/>
    </location>
</feature>
<dbReference type="Pfam" id="PF07714">
    <property type="entry name" value="PK_Tyr_Ser-Thr"/>
    <property type="match status" value="1"/>
</dbReference>
<keyword evidence="17" id="KW-0675">Receptor</keyword>
<feature type="binding site" evidence="20">
    <location>
        <position position="530"/>
    </location>
    <ligand>
        <name>ATP</name>
        <dbReference type="ChEBI" id="CHEBI:30616"/>
    </ligand>
</feature>
<dbReference type="PROSITE" id="PS50948">
    <property type="entry name" value="PAN"/>
    <property type="match status" value="1"/>
</dbReference>
<dbReference type="Gene3D" id="2.90.10.10">
    <property type="entry name" value="Bulb-type lectin domain"/>
    <property type="match status" value="1"/>
</dbReference>
<keyword evidence="16" id="KW-1015">Disulfide bond</keyword>
<evidence type="ECO:0000259" key="25">
    <source>
        <dbReference type="PROSITE" id="PS50948"/>
    </source>
</evidence>
<evidence type="ECO:0000256" key="7">
    <source>
        <dbReference type="ARBA" id="ARBA00022679"/>
    </source>
</evidence>
<organism evidence="26 27">
    <name type="scientific">Quercus rubra</name>
    <name type="common">Northern red oak</name>
    <name type="synonym">Quercus borealis</name>
    <dbReference type="NCBI Taxonomy" id="3512"/>
    <lineage>
        <taxon>Eukaryota</taxon>
        <taxon>Viridiplantae</taxon>
        <taxon>Streptophyta</taxon>
        <taxon>Embryophyta</taxon>
        <taxon>Tracheophyta</taxon>
        <taxon>Spermatophyta</taxon>
        <taxon>Magnoliopsida</taxon>
        <taxon>eudicotyledons</taxon>
        <taxon>Gunneridae</taxon>
        <taxon>Pentapetalae</taxon>
        <taxon>rosids</taxon>
        <taxon>fabids</taxon>
        <taxon>Fagales</taxon>
        <taxon>Fagaceae</taxon>
        <taxon>Quercus</taxon>
    </lineage>
</organism>
<keyword evidence="14 21" id="KW-1133">Transmembrane helix</keyword>
<keyword evidence="27" id="KW-1185">Reference proteome</keyword>
<evidence type="ECO:0000256" key="4">
    <source>
        <dbReference type="ARBA" id="ARBA00022475"/>
    </source>
</evidence>
<dbReference type="PROSITE" id="PS50927">
    <property type="entry name" value="BULB_LECTIN"/>
    <property type="match status" value="1"/>
</dbReference>
<keyword evidence="5 19" id="KW-0723">Serine/threonine-protein kinase</keyword>
<feature type="domain" description="Apple" evidence="25">
    <location>
        <begin position="322"/>
        <end position="405"/>
    </location>
</feature>
<dbReference type="Gene3D" id="1.10.510.10">
    <property type="entry name" value="Transferase(Phosphotransferase) domain 1"/>
    <property type="match status" value="1"/>
</dbReference>
<evidence type="ECO:0000313" key="26">
    <source>
        <dbReference type="EMBL" id="KAK4588046.1"/>
    </source>
</evidence>
<dbReference type="InterPro" id="IPR000719">
    <property type="entry name" value="Prot_kinase_dom"/>
</dbReference>
<evidence type="ECO:0000256" key="9">
    <source>
        <dbReference type="ARBA" id="ARBA00022729"/>
    </source>
</evidence>
<evidence type="ECO:0000256" key="12">
    <source>
        <dbReference type="ARBA" id="ARBA00022777"/>
    </source>
</evidence>
<keyword evidence="4" id="KW-1003">Cell membrane</keyword>
<dbReference type="CDD" id="cd00028">
    <property type="entry name" value="B_lectin"/>
    <property type="match status" value="1"/>
</dbReference>
<dbReference type="EMBL" id="JAXUIC010000005">
    <property type="protein sequence ID" value="KAK4588046.1"/>
    <property type="molecule type" value="Genomic_DNA"/>
</dbReference>
<evidence type="ECO:0000256" key="11">
    <source>
        <dbReference type="ARBA" id="ARBA00022741"/>
    </source>
</evidence>
<keyword evidence="6" id="KW-0245">EGF-like domain</keyword>
<keyword evidence="18" id="KW-0325">Glycoprotein</keyword>
<keyword evidence="8 21" id="KW-0812">Transmembrane</keyword>
<comment type="subcellular location">
    <subcellularLocation>
        <location evidence="1">Cell membrane</location>
        <topology evidence="1">Single-pass type I membrane protein</topology>
    </subcellularLocation>
</comment>
<comment type="similarity">
    <text evidence="19">Belongs to the protein kinase superfamily. Ser/Thr protein kinase family.</text>
</comment>
<feature type="transmembrane region" description="Helical" evidence="21">
    <location>
        <begin position="425"/>
        <end position="447"/>
    </location>
</feature>
<evidence type="ECO:0000256" key="18">
    <source>
        <dbReference type="ARBA" id="ARBA00023180"/>
    </source>
</evidence>
<dbReference type="PROSITE" id="PS50011">
    <property type="entry name" value="PROTEIN_KINASE_DOM"/>
    <property type="match status" value="1"/>
</dbReference>
<evidence type="ECO:0000256" key="6">
    <source>
        <dbReference type="ARBA" id="ARBA00022536"/>
    </source>
</evidence>
<evidence type="ECO:0000256" key="3">
    <source>
        <dbReference type="ARBA" id="ARBA00010217"/>
    </source>
</evidence>
<evidence type="ECO:0000259" key="24">
    <source>
        <dbReference type="PROSITE" id="PS50927"/>
    </source>
</evidence>
<evidence type="ECO:0000256" key="1">
    <source>
        <dbReference type="ARBA" id="ARBA00004251"/>
    </source>
</evidence>
<evidence type="ECO:0000256" key="15">
    <source>
        <dbReference type="ARBA" id="ARBA00023136"/>
    </source>
</evidence>
<dbReference type="InterPro" id="IPR008271">
    <property type="entry name" value="Ser/Thr_kinase_AS"/>
</dbReference>
<keyword evidence="9 22" id="KW-0732">Signal</keyword>
<evidence type="ECO:0000313" key="27">
    <source>
        <dbReference type="Proteomes" id="UP001324115"/>
    </source>
</evidence>
<dbReference type="SMART" id="SM00108">
    <property type="entry name" value="B_lectin"/>
    <property type="match status" value="1"/>
</dbReference>
<dbReference type="GO" id="GO:0002229">
    <property type="term" value="P:defense response to oomycetes"/>
    <property type="evidence" value="ECO:0007669"/>
    <property type="project" value="UniProtKB-ARBA"/>
</dbReference>
<evidence type="ECO:0000259" key="23">
    <source>
        <dbReference type="PROSITE" id="PS50011"/>
    </source>
</evidence>
<dbReference type="GO" id="GO:0005524">
    <property type="term" value="F:ATP binding"/>
    <property type="evidence" value="ECO:0007669"/>
    <property type="project" value="UniProtKB-UniRule"/>
</dbReference>
<dbReference type="Gene3D" id="3.30.200.20">
    <property type="entry name" value="Phosphorylase Kinase, domain 1"/>
    <property type="match status" value="1"/>
</dbReference>
<dbReference type="Pfam" id="PF01453">
    <property type="entry name" value="B_lectin"/>
    <property type="match status" value="1"/>
</dbReference>
<evidence type="ECO:0000256" key="2">
    <source>
        <dbReference type="ARBA" id="ARBA00008536"/>
    </source>
</evidence>
<protein>
    <recommendedName>
        <fullName evidence="19">Receptor-like serine/threonine-protein kinase</fullName>
        <ecNumber evidence="19">2.7.11.1</ecNumber>
    </recommendedName>
</protein>
<proteinExistence type="inferred from homology"/>
<name>A0AAN7FDE5_QUERU</name>
<gene>
    <name evidence="26" type="ORF">RGQ29_019152</name>
</gene>
<dbReference type="GO" id="GO:0030246">
    <property type="term" value="F:carbohydrate binding"/>
    <property type="evidence" value="ECO:0007669"/>
    <property type="project" value="UniProtKB-KW"/>
</dbReference>
<dbReference type="PANTHER" id="PTHR32444:SF130">
    <property type="entry name" value="RECEPTOR-LIKE SERINE_THREONINE-PROTEIN KINASE"/>
    <property type="match status" value="1"/>
</dbReference>
<dbReference type="InterPro" id="IPR001245">
    <property type="entry name" value="Ser-Thr/Tyr_kinase_cat_dom"/>
</dbReference>
<comment type="catalytic activity">
    <reaction evidence="19">
        <text>L-seryl-[protein] + ATP = O-phospho-L-seryl-[protein] + ADP + H(+)</text>
        <dbReference type="Rhea" id="RHEA:17989"/>
        <dbReference type="Rhea" id="RHEA-COMP:9863"/>
        <dbReference type="Rhea" id="RHEA-COMP:11604"/>
        <dbReference type="ChEBI" id="CHEBI:15378"/>
        <dbReference type="ChEBI" id="CHEBI:29999"/>
        <dbReference type="ChEBI" id="CHEBI:30616"/>
        <dbReference type="ChEBI" id="CHEBI:83421"/>
        <dbReference type="ChEBI" id="CHEBI:456216"/>
        <dbReference type="EC" id="2.7.11.1"/>
    </reaction>
</comment>
<dbReference type="GO" id="GO:0048544">
    <property type="term" value="P:recognition of pollen"/>
    <property type="evidence" value="ECO:0007669"/>
    <property type="project" value="InterPro"/>
</dbReference>
<evidence type="ECO:0000256" key="19">
    <source>
        <dbReference type="PIRNR" id="PIRNR000641"/>
    </source>
</evidence>
<dbReference type="InterPro" id="IPR011009">
    <property type="entry name" value="Kinase-like_dom_sf"/>
</dbReference>
<dbReference type="PROSITE" id="PS00107">
    <property type="entry name" value="PROTEIN_KINASE_ATP"/>
    <property type="match status" value="1"/>
</dbReference>
<dbReference type="InterPro" id="IPR001480">
    <property type="entry name" value="Bulb-type_lectin_dom"/>
</dbReference>
<dbReference type="SUPFAM" id="SSF56112">
    <property type="entry name" value="Protein kinase-like (PK-like)"/>
    <property type="match status" value="1"/>
</dbReference>
<dbReference type="FunFam" id="1.10.510.10:FF:000240">
    <property type="entry name" value="Lectin-domain containing receptor kinase A4.3"/>
    <property type="match status" value="1"/>
</dbReference>
<dbReference type="GO" id="GO:0004674">
    <property type="term" value="F:protein serine/threonine kinase activity"/>
    <property type="evidence" value="ECO:0007669"/>
    <property type="project" value="UniProtKB-KW"/>
</dbReference>
<dbReference type="CDD" id="cd01098">
    <property type="entry name" value="PAN_AP_plant"/>
    <property type="match status" value="1"/>
</dbReference>
<dbReference type="InterPro" id="IPR024171">
    <property type="entry name" value="SRK-like_kinase"/>
</dbReference>
<keyword evidence="12 19" id="KW-0418">Kinase</keyword>
<sequence>MYLILIILFFPPCISLDTLTSDQSIKDGQSLISNKNNFILGFFSPGNSSYRYLGIWYAKVKKQTLVWVANRNDPISDSTGVLSNQSGNLVLHDSHNHLLWSTNVSVQGTTSSVAQLQDSGNLVLVQDNNKMLLWQSCDYPTDTLLPDMKIGLNRITGLNSFLTSWKSEDDPGTGDFSLKLNLTGFPQLLLYECSTPCYRASPWPWNGPAFIPSLGFNSNFVNNEDEISSFFSLNDPSIIIRFLVDSSGLYQQLTWNDGDRQWKQVWSTPRSCDNYGSCGAYGICIVDSTSRFMCTCLPGYEPKSLRDRSEGCVRKKLGLSMCGNGEGFVKVAHLKTPDTFDAAWMDMSMSSLECEQACLRNCSCTAFINYNTNGKGFGCLSFYGELIDILEFTDDEWDLNVRVDVTELAKYTRKSKGFLGKKRKLAITILSLAMPLFLVSLLAYIWLMKKRKSKVKRELHNQSLNFTGTKEYLEGNELEESSRHPDLSIFDLSCIVAATNNFCPTNKLGQGGFGSVFKGQLSNGQHIAVKRLSKSSGQGIEEFKNEVTLIAKLQHRNLVKIFGCCIQEEEKMLIYEYMPNKSLDSFIFDSRLRIIHRDLKTSNVLLDGEMNPKISDFGIARIIKGDQIQNKTTRVVGTYGYMSPEYVIFGKFSTKSDIFSFGVILLEIVSGKKNTDSYQNHPSLTLIGHVWELWREDRALDIVDSSINESFVSLEVLRCIQIGLLCVQEDAMDQPTMLAVLLMLSSEIALSSPKQHAFIFRSATNDFESIIGGKLYSINDVTITKFEAR</sequence>
<dbReference type="InterPro" id="IPR003609">
    <property type="entry name" value="Pan_app"/>
</dbReference>
<keyword evidence="11 19" id="KW-0547">Nucleotide-binding</keyword>
<feature type="domain" description="Bulb-type lectin" evidence="24">
    <location>
        <begin position="16"/>
        <end position="137"/>
    </location>
</feature>
<dbReference type="PANTHER" id="PTHR32444">
    <property type="entry name" value="BULB-TYPE LECTIN DOMAIN-CONTAINING PROTEIN"/>
    <property type="match status" value="1"/>
</dbReference>
<evidence type="ECO:0000256" key="13">
    <source>
        <dbReference type="ARBA" id="ARBA00022840"/>
    </source>
</evidence>
<comment type="catalytic activity">
    <reaction evidence="19">
        <text>L-threonyl-[protein] + ATP = O-phospho-L-threonyl-[protein] + ADP + H(+)</text>
        <dbReference type="Rhea" id="RHEA:46608"/>
        <dbReference type="Rhea" id="RHEA-COMP:11060"/>
        <dbReference type="Rhea" id="RHEA-COMP:11605"/>
        <dbReference type="ChEBI" id="CHEBI:15378"/>
        <dbReference type="ChEBI" id="CHEBI:30013"/>
        <dbReference type="ChEBI" id="CHEBI:30616"/>
        <dbReference type="ChEBI" id="CHEBI:61977"/>
        <dbReference type="ChEBI" id="CHEBI:456216"/>
        <dbReference type="EC" id="2.7.11.1"/>
    </reaction>
</comment>
<feature type="domain" description="Protein kinase" evidence="23">
    <location>
        <begin position="502"/>
        <end position="759"/>
    </location>
</feature>
<dbReference type="SMART" id="SM00220">
    <property type="entry name" value="S_TKc"/>
    <property type="match status" value="1"/>
</dbReference>
<dbReference type="InterPro" id="IPR036426">
    <property type="entry name" value="Bulb-type_lectin_dom_sf"/>
</dbReference>
<dbReference type="Pfam" id="PF00954">
    <property type="entry name" value="S_locus_glycop"/>
    <property type="match status" value="1"/>
</dbReference>
<evidence type="ECO:0000256" key="10">
    <source>
        <dbReference type="ARBA" id="ARBA00022734"/>
    </source>
</evidence>
<dbReference type="FunFam" id="2.90.10.10:FF:000005">
    <property type="entry name" value="G-type lectin S-receptor-like serine/threonine-protein kinase"/>
    <property type="match status" value="1"/>
</dbReference>
<dbReference type="InterPro" id="IPR000858">
    <property type="entry name" value="S_locus_glycoprot_dom"/>
</dbReference>
<comment type="similarity">
    <text evidence="3">In the C-terminal section; belongs to the protein kinase superfamily. Ser/Thr protein kinase family.</text>
</comment>
<reference evidence="26 27" key="1">
    <citation type="journal article" date="2023" name="G3 (Bethesda)">
        <title>A haplotype-resolved chromosome-scale genome for Quercus rubra L. provides insights into the genetics of adaptive traits for red oak species.</title>
        <authorList>
            <person name="Kapoor B."/>
            <person name="Jenkins J."/>
            <person name="Schmutz J."/>
            <person name="Zhebentyayeva T."/>
            <person name="Kuelheim C."/>
            <person name="Coggeshall M."/>
            <person name="Heim C."/>
            <person name="Lasky J.R."/>
            <person name="Leites L."/>
            <person name="Islam-Faridi N."/>
            <person name="Romero-Severson J."/>
            <person name="DeLeo V.L."/>
            <person name="Lucas S.M."/>
            <person name="Lazic D."/>
            <person name="Gailing O."/>
            <person name="Carlson J."/>
            <person name="Staton M."/>
        </authorList>
    </citation>
    <scope>NUCLEOTIDE SEQUENCE [LARGE SCALE GENOMIC DNA]</scope>
    <source>
        <strain evidence="26">Pseudo-F2</strain>
    </source>
</reference>
<comment type="similarity">
    <text evidence="2">In the N-terminal section; belongs to the leguminous lectin family.</text>
</comment>
<dbReference type="FunFam" id="3.30.200.20:FF:000330">
    <property type="entry name" value="G-type lectin S-receptor-like serine/threonine-protein kinase At4g03230"/>
    <property type="match status" value="1"/>
</dbReference>
<dbReference type="EC" id="2.7.11.1" evidence="19"/>
<dbReference type="PIRSF" id="PIRSF000641">
    <property type="entry name" value="SRK"/>
    <property type="match status" value="1"/>
</dbReference>
<comment type="caution">
    <text evidence="26">The sequence shown here is derived from an EMBL/GenBank/DDBJ whole genome shotgun (WGS) entry which is preliminary data.</text>
</comment>
<dbReference type="SMART" id="SM00473">
    <property type="entry name" value="PAN_AP"/>
    <property type="match status" value="1"/>
</dbReference>
<evidence type="ECO:0000256" key="14">
    <source>
        <dbReference type="ARBA" id="ARBA00022989"/>
    </source>
</evidence>
<dbReference type="GO" id="GO:0005886">
    <property type="term" value="C:plasma membrane"/>
    <property type="evidence" value="ECO:0007669"/>
    <property type="project" value="UniProtKB-SubCell"/>
</dbReference>
<keyword evidence="15 21" id="KW-0472">Membrane</keyword>
<evidence type="ECO:0000256" key="20">
    <source>
        <dbReference type="PROSITE-ProRule" id="PRU10141"/>
    </source>
</evidence>
<evidence type="ECO:0000256" key="16">
    <source>
        <dbReference type="ARBA" id="ARBA00023157"/>
    </source>
</evidence>
<dbReference type="SUPFAM" id="SSF51110">
    <property type="entry name" value="alpha-D-mannose-specific plant lectins"/>
    <property type="match status" value="1"/>
</dbReference>
<keyword evidence="7 19" id="KW-0808">Transferase</keyword>
<dbReference type="CDD" id="cd00054">
    <property type="entry name" value="EGF_CA"/>
    <property type="match status" value="1"/>
</dbReference>